<evidence type="ECO:0008006" key="2">
    <source>
        <dbReference type="Google" id="ProtNLM"/>
    </source>
</evidence>
<reference evidence="1" key="1">
    <citation type="journal article" date="2015" name="Nature">
        <title>Complex archaea that bridge the gap between prokaryotes and eukaryotes.</title>
        <authorList>
            <person name="Spang A."/>
            <person name="Saw J.H."/>
            <person name="Jorgensen S.L."/>
            <person name="Zaremba-Niedzwiedzka K."/>
            <person name="Martijn J."/>
            <person name="Lind A.E."/>
            <person name="van Eijk R."/>
            <person name="Schleper C."/>
            <person name="Guy L."/>
            <person name="Ettema T.J."/>
        </authorList>
    </citation>
    <scope>NUCLEOTIDE SEQUENCE</scope>
</reference>
<evidence type="ECO:0000313" key="1">
    <source>
        <dbReference type="EMBL" id="KKM14521.1"/>
    </source>
</evidence>
<proteinExistence type="predicted"/>
<sequence>MITIKGIAVLIALMGVPTMDSLMDVVEWVYEEHDQNLVITSGFRKGDPGVHGQIPLRGLDIRSRVYSDPDRPCRLINDRWEYDWKRPEKKVASLHGEGDEIHIHLKVHPRTRLR</sequence>
<accession>A0A0F9HGH6</accession>
<comment type="caution">
    <text evidence="1">The sequence shown here is derived from an EMBL/GenBank/DDBJ whole genome shotgun (WGS) entry which is preliminary data.</text>
</comment>
<dbReference type="AlphaFoldDB" id="A0A0F9HGH6"/>
<organism evidence="1">
    <name type="scientific">marine sediment metagenome</name>
    <dbReference type="NCBI Taxonomy" id="412755"/>
    <lineage>
        <taxon>unclassified sequences</taxon>
        <taxon>metagenomes</taxon>
        <taxon>ecological metagenomes</taxon>
    </lineage>
</organism>
<protein>
    <recommendedName>
        <fullName evidence="2">Peptidase M15A C-terminal domain-containing protein</fullName>
    </recommendedName>
</protein>
<gene>
    <name evidence="1" type="ORF">LCGC14_1705280</name>
</gene>
<dbReference type="EMBL" id="LAZR01015127">
    <property type="protein sequence ID" value="KKM14521.1"/>
    <property type="molecule type" value="Genomic_DNA"/>
</dbReference>
<name>A0A0F9HGH6_9ZZZZ</name>